<dbReference type="Gene3D" id="1.10.10.60">
    <property type="entry name" value="Homeodomain-like"/>
    <property type="match status" value="1"/>
</dbReference>
<dbReference type="SUPFAM" id="SSF46689">
    <property type="entry name" value="Homeodomain-like"/>
    <property type="match status" value="1"/>
</dbReference>
<dbReference type="Pfam" id="PF02311">
    <property type="entry name" value="AraC_binding"/>
    <property type="match status" value="1"/>
</dbReference>
<dbReference type="PANTHER" id="PTHR46796:SF2">
    <property type="entry name" value="TRANSCRIPTIONAL REGULATORY PROTEIN"/>
    <property type="match status" value="1"/>
</dbReference>
<keyword evidence="2" id="KW-0238">DNA-binding</keyword>
<accession>A0A9X4NUB5</accession>
<gene>
    <name evidence="5" type="ORF">H010_14436</name>
</gene>
<dbReference type="PROSITE" id="PS01124">
    <property type="entry name" value="HTH_ARAC_FAMILY_2"/>
    <property type="match status" value="1"/>
</dbReference>
<dbReference type="InterPro" id="IPR003313">
    <property type="entry name" value="AraC-bd"/>
</dbReference>
<dbReference type="GO" id="GO:0043565">
    <property type="term" value="F:sequence-specific DNA binding"/>
    <property type="evidence" value="ECO:0007669"/>
    <property type="project" value="InterPro"/>
</dbReference>
<dbReference type="SUPFAM" id="SSF51215">
    <property type="entry name" value="Regulatory protein AraC"/>
    <property type="match status" value="1"/>
</dbReference>
<protein>
    <submittedName>
        <fullName evidence="5">AraC family transcriptional regulator</fullName>
    </submittedName>
</protein>
<dbReference type="InterPro" id="IPR009057">
    <property type="entry name" value="Homeodomain-like_sf"/>
</dbReference>
<dbReference type="EMBL" id="AOGK01000012">
    <property type="protein sequence ID" value="MDG5976461.1"/>
    <property type="molecule type" value="Genomic_DNA"/>
</dbReference>
<dbReference type="AlphaFoldDB" id="A0A9X4NUB5"/>
<keyword evidence="6" id="KW-1185">Reference proteome</keyword>
<dbReference type="Pfam" id="PF12833">
    <property type="entry name" value="HTH_18"/>
    <property type="match status" value="1"/>
</dbReference>
<proteinExistence type="predicted"/>
<evidence type="ECO:0000313" key="5">
    <source>
        <dbReference type="EMBL" id="MDG5976461.1"/>
    </source>
</evidence>
<evidence type="ECO:0000256" key="1">
    <source>
        <dbReference type="ARBA" id="ARBA00023015"/>
    </source>
</evidence>
<feature type="domain" description="HTH araC/xylS-type" evidence="4">
    <location>
        <begin position="152"/>
        <end position="249"/>
    </location>
</feature>
<evidence type="ECO:0000256" key="3">
    <source>
        <dbReference type="ARBA" id="ARBA00023163"/>
    </source>
</evidence>
<evidence type="ECO:0000256" key="2">
    <source>
        <dbReference type="ARBA" id="ARBA00023125"/>
    </source>
</evidence>
<dbReference type="SMART" id="SM00342">
    <property type="entry name" value="HTH_ARAC"/>
    <property type="match status" value="1"/>
</dbReference>
<evidence type="ECO:0000313" key="6">
    <source>
        <dbReference type="Proteomes" id="UP001152876"/>
    </source>
</evidence>
<comment type="caution">
    <text evidence="5">The sequence shown here is derived from an EMBL/GenBank/DDBJ whole genome shotgun (WGS) entry which is preliminary data.</text>
</comment>
<name>A0A9X4NUB5_9BURK</name>
<dbReference type="InterPro" id="IPR037923">
    <property type="entry name" value="HTH-like"/>
</dbReference>
<dbReference type="InterPro" id="IPR050204">
    <property type="entry name" value="AraC_XylS_family_regulators"/>
</dbReference>
<dbReference type="Proteomes" id="UP001152876">
    <property type="component" value="Unassembled WGS sequence"/>
</dbReference>
<keyword evidence="1" id="KW-0805">Transcription regulation</keyword>
<sequence length="261" mass="29259">MRARLYREAYARHRHDTYTVCMTEQGVQAFEYRGTVHHSLPGQLVILHPDEAHDGRAATAQGFVYRTIYVDPSRVFDAVRAIAPSHGSLPFIANPVVTDQTLAHVLSHAFDDTMQPLQADALIHAVATGLLRVSSGEMATAPTRTLDLVALRQTSDFLSQHFRRVVRSVELEELCGLSRFELCTQFKRRFGTSPYRYLLMRRLEHVREQLGHGVSLADLAVEAGFADQAHMTRQFKAAFGLTPNRFAALRSAVVNKVDPPH</sequence>
<keyword evidence="3" id="KW-0804">Transcription</keyword>
<dbReference type="PANTHER" id="PTHR46796">
    <property type="entry name" value="HTH-TYPE TRANSCRIPTIONAL ACTIVATOR RHAS-RELATED"/>
    <property type="match status" value="1"/>
</dbReference>
<reference evidence="5" key="1">
    <citation type="submission" date="2013-01" db="EMBL/GenBank/DDBJ databases">
        <title>Genome draft of Hydrogenophaga taeniospiralis 2K1.</title>
        <authorList>
            <person name="Gomila M."/>
            <person name="Lalucat J."/>
        </authorList>
    </citation>
    <scope>NUCLEOTIDE SEQUENCE</scope>
    <source>
        <strain evidence="5">CCUG 15921</strain>
    </source>
</reference>
<organism evidence="5 6">
    <name type="scientific">Hydrogenophaga taeniospiralis CCUG 15921</name>
    <dbReference type="NCBI Taxonomy" id="1281780"/>
    <lineage>
        <taxon>Bacteria</taxon>
        <taxon>Pseudomonadati</taxon>
        <taxon>Pseudomonadota</taxon>
        <taxon>Betaproteobacteria</taxon>
        <taxon>Burkholderiales</taxon>
        <taxon>Comamonadaceae</taxon>
        <taxon>Hydrogenophaga</taxon>
    </lineage>
</organism>
<dbReference type="GO" id="GO:0003700">
    <property type="term" value="F:DNA-binding transcription factor activity"/>
    <property type="evidence" value="ECO:0007669"/>
    <property type="project" value="InterPro"/>
</dbReference>
<dbReference type="InterPro" id="IPR018060">
    <property type="entry name" value="HTH_AraC"/>
</dbReference>
<evidence type="ECO:0000259" key="4">
    <source>
        <dbReference type="PROSITE" id="PS01124"/>
    </source>
</evidence>